<dbReference type="PANTHER" id="PTHR11920:SF335">
    <property type="entry name" value="GUANYLATE CYCLASE"/>
    <property type="match status" value="1"/>
</dbReference>
<dbReference type="GO" id="GO:0004016">
    <property type="term" value="F:adenylate cyclase activity"/>
    <property type="evidence" value="ECO:0007669"/>
    <property type="project" value="TreeGrafter"/>
</dbReference>
<dbReference type="Gene3D" id="3.30.70.1230">
    <property type="entry name" value="Nucleotide cyclase"/>
    <property type="match status" value="1"/>
</dbReference>
<protein>
    <recommendedName>
        <fullName evidence="7">Guanylate cyclase domain-containing protein</fullName>
    </recommendedName>
</protein>
<evidence type="ECO:0000256" key="2">
    <source>
        <dbReference type="ARBA" id="ARBA00022692"/>
    </source>
</evidence>
<organism evidence="8">
    <name type="scientific">Alexandrium monilatum</name>
    <dbReference type="NCBI Taxonomy" id="311494"/>
    <lineage>
        <taxon>Eukaryota</taxon>
        <taxon>Sar</taxon>
        <taxon>Alveolata</taxon>
        <taxon>Dinophyceae</taxon>
        <taxon>Gonyaulacales</taxon>
        <taxon>Pyrocystaceae</taxon>
        <taxon>Alexandrium</taxon>
    </lineage>
</organism>
<evidence type="ECO:0000256" key="6">
    <source>
        <dbReference type="ARBA" id="ARBA00023239"/>
    </source>
</evidence>
<dbReference type="GO" id="GO:0035556">
    <property type="term" value="P:intracellular signal transduction"/>
    <property type="evidence" value="ECO:0007669"/>
    <property type="project" value="InterPro"/>
</dbReference>
<dbReference type="GO" id="GO:0000166">
    <property type="term" value="F:nucleotide binding"/>
    <property type="evidence" value="ECO:0007669"/>
    <property type="project" value="UniProtKB-KW"/>
</dbReference>
<keyword evidence="4" id="KW-1133">Transmembrane helix</keyword>
<sequence length="332" mass="35494">MVAQPMAGLVAALTNVHPLAVAVLFLSAGLACTAALLLQAQVRPCRALVGAAVARRYSADRASKPKKGGTDGLEMSVVEAESSAPLSTPDAALMAVGNDGVSTADMASQLRRANGLLLDLYPRQVAEALRDGRRLSPQRSEEATVVFMDIVHFTDICSELAPAKVCNMLHRLFCNFDCLSMQFGVYKVETIGDAYVGVTNLVAEQRADHALRAARFALATVRAAVETLVDIEDTRKGNINIRVGFDCGPVEGNVVGIRNLRFSLFGDTVNCAARMEAASAPGHILCTERAMKLVSKQAPEIPLFFRGEVPVKGKGSMRTYWVQHMAPAPPDA</sequence>
<dbReference type="PROSITE" id="PS50125">
    <property type="entry name" value="GUANYLATE_CYCLASE_2"/>
    <property type="match status" value="1"/>
</dbReference>
<dbReference type="InterPro" id="IPR001054">
    <property type="entry name" value="A/G_cyclase"/>
</dbReference>
<name>A0A7S4R449_9DINO</name>
<keyword evidence="5" id="KW-0472">Membrane</keyword>
<gene>
    <name evidence="8" type="ORF">AMON00008_LOCUS29908</name>
</gene>
<evidence type="ECO:0000256" key="4">
    <source>
        <dbReference type="ARBA" id="ARBA00022989"/>
    </source>
</evidence>
<dbReference type="EMBL" id="HBNR01042989">
    <property type="protein sequence ID" value="CAE4602886.1"/>
    <property type="molecule type" value="Transcribed_RNA"/>
</dbReference>
<proteinExistence type="predicted"/>
<evidence type="ECO:0000313" key="8">
    <source>
        <dbReference type="EMBL" id="CAE4602886.1"/>
    </source>
</evidence>
<dbReference type="InterPro" id="IPR050401">
    <property type="entry name" value="Cyclic_nucleotide_synthase"/>
</dbReference>
<evidence type="ECO:0000256" key="1">
    <source>
        <dbReference type="ARBA" id="ARBA00004370"/>
    </source>
</evidence>
<dbReference type="GO" id="GO:0001653">
    <property type="term" value="F:peptide receptor activity"/>
    <property type="evidence" value="ECO:0007669"/>
    <property type="project" value="TreeGrafter"/>
</dbReference>
<feature type="domain" description="Guanylate cyclase" evidence="7">
    <location>
        <begin position="144"/>
        <end position="276"/>
    </location>
</feature>
<comment type="subcellular location">
    <subcellularLocation>
        <location evidence="1">Membrane</location>
    </subcellularLocation>
</comment>
<evidence type="ECO:0000259" key="7">
    <source>
        <dbReference type="PROSITE" id="PS50125"/>
    </source>
</evidence>
<dbReference type="GO" id="GO:0007168">
    <property type="term" value="P:receptor guanylyl cyclase signaling pathway"/>
    <property type="evidence" value="ECO:0007669"/>
    <property type="project" value="TreeGrafter"/>
</dbReference>
<dbReference type="Pfam" id="PF00211">
    <property type="entry name" value="Guanylate_cyc"/>
    <property type="match status" value="1"/>
</dbReference>
<dbReference type="SMART" id="SM00044">
    <property type="entry name" value="CYCc"/>
    <property type="match status" value="1"/>
</dbReference>
<reference evidence="8" key="1">
    <citation type="submission" date="2021-01" db="EMBL/GenBank/DDBJ databases">
        <authorList>
            <person name="Corre E."/>
            <person name="Pelletier E."/>
            <person name="Niang G."/>
            <person name="Scheremetjew M."/>
            <person name="Finn R."/>
            <person name="Kale V."/>
            <person name="Holt S."/>
            <person name="Cochrane G."/>
            <person name="Meng A."/>
            <person name="Brown T."/>
            <person name="Cohen L."/>
        </authorList>
    </citation>
    <scope>NUCLEOTIDE SEQUENCE</scope>
    <source>
        <strain evidence="8">CCMP3105</strain>
    </source>
</reference>
<dbReference type="AlphaFoldDB" id="A0A7S4R449"/>
<accession>A0A7S4R449</accession>
<dbReference type="GO" id="GO:0005886">
    <property type="term" value="C:plasma membrane"/>
    <property type="evidence" value="ECO:0007669"/>
    <property type="project" value="TreeGrafter"/>
</dbReference>
<evidence type="ECO:0000256" key="3">
    <source>
        <dbReference type="ARBA" id="ARBA00022741"/>
    </source>
</evidence>
<keyword evidence="3" id="KW-0547">Nucleotide-binding</keyword>
<evidence type="ECO:0000256" key="5">
    <source>
        <dbReference type="ARBA" id="ARBA00023136"/>
    </source>
</evidence>
<dbReference type="CDD" id="cd07302">
    <property type="entry name" value="CHD"/>
    <property type="match status" value="1"/>
</dbReference>
<dbReference type="InterPro" id="IPR029787">
    <property type="entry name" value="Nucleotide_cyclase"/>
</dbReference>
<dbReference type="PANTHER" id="PTHR11920">
    <property type="entry name" value="GUANYLYL CYCLASE"/>
    <property type="match status" value="1"/>
</dbReference>
<dbReference type="GO" id="GO:0004383">
    <property type="term" value="F:guanylate cyclase activity"/>
    <property type="evidence" value="ECO:0007669"/>
    <property type="project" value="TreeGrafter"/>
</dbReference>
<keyword evidence="2" id="KW-0812">Transmembrane</keyword>
<dbReference type="SUPFAM" id="SSF55073">
    <property type="entry name" value="Nucleotide cyclase"/>
    <property type="match status" value="1"/>
</dbReference>
<keyword evidence="6" id="KW-0456">Lyase</keyword>